<comment type="caution">
    <text evidence="2">The sequence shown here is derived from an EMBL/GenBank/DDBJ whole genome shotgun (WGS) entry which is preliminary data.</text>
</comment>
<protein>
    <submittedName>
        <fullName evidence="2">Uncharacterized protein</fullName>
    </submittedName>
</protein>
<evidence type="ECO:0000313" key="2">
    <source>
        <dbReference type="EMBL" id="RZM76660.1"/>
    </source>
</evidence>
<proteinExistence type="predicted"/>
<name>A0A4Q7E2K5_9CYAN</name>
<evidence type="ECO:0000313" key="3">
    <source>
        <dbReference type="Proteomes" id="UP000292459"/>
    </source>
</evidence>
<gene>
    <name evidence="2" type="ORF">DYY88_18565</name>
</gene>
<evidence type="ECO:0000256" key="1">
    <source>
        <dbReference type="SAM" id="SignalP"/>
    </source>
</evidence>
<keyword evidence="3" id="KW-1185">Reference proteome</keyword>
<feature type="chain" id="PRO_5020498348" evidence="1">
    <location>
        <begin position="26"/>
        <end position="143"/>
    </location>
</feature>
<dbReference type="Proteomes" id="UP000292459">
    <property type="component" value="Unassembled WGS sequence"/>
</dbReference>
<sequence>MMYRILLGLPLALIFSPLGLSPSHAVSAPQTFAASLIAQEPNQDSLQMTCPGSIGVNDVDFTVFFTREAGFSRIEFRRRSSGNQIAEAFLSYDTENASGQSIWRGSVNEAASVTLVHLSTRAAQPGDQVSVGYDGQWGRGTCR</sequence>
<organism evidence="2 3">
    <name type="scientific">Leptolyngbya iicbica LK</name>
    <dbReference type="NCBI Taxonomy" id="2294035"/>
    <lineage>
        <taxon>Bacteria</taxon>
        <taxon>Bacillati</taxon>
        <taxon>Cyanobacteriota</taxon>
        <taxon>Cyanophyceae</taxon>
        <taxon>Leptolyngbyales</taxon>
        <taxon>Leptolyngbyaceae</taxon>
        <taxon>Leptolyngbya group</taxon>
        <taxon>Leptolyngbya</taxon>
        <taxon>Leptolyngbya iicbica</taxon>
    </lineage>
</organism>
<dbReference type="AlphaFoldDB" id="A0A4Q7E2K5"/>
<reference evidence="2 3" key="1">
    <citation type="submission" date="2018-11" db="EMBL/GenBank/DDBJ databases">
        <title>Whole genome sequencing of an environmental sample.</title>
        <authorList>
            <person name="Sarangi A.N."/>
            <person name="Singh D."/>
            <person name="Tripathy S."/>
        </authorList>
    </citation>
    <scope>NUCLEOTIDE SEQUENCE [LARGE SCALE GENOMIC DNA]</scope>
    <source>
        <strain evidence="2 3">Lakshadweep</strain>
    </source>
</reference>
<dbReference type="EMBL" id="QVFV01000005">
    <property type="protein sequence ID" value="RZM76660.1"/>
    <property type="molecule type" value="Genomic_DNA"/>
</dbReference>
<dbReference type="RefSeq" id="WP_152624703.1">
    <property type="nucleotide sequence ID" value="NZ_QVFV01000005.1"/>
</dbReference>
<feature type="signal peptide" evidence="1">
    <location>
        <begin position="1"/>
        <end position="25"/>
    </location>
</feature>
<keyword evidence="1" id="KW-0732">Signal</keyword>
<accession>A0A4Q7E2K5</accession>